<gene>
    <name evidence="3" type="ORF">LKD71_17845</name>
</gene>
<dbReference type="InterPro" id="IPR038109">
    <property type="entry name" value="DNA_bind_recomb_sf"/>
</dbReference>
<dbReference type="InterPro" id="IPR006119">
    <property type="entry name" value="Resolv_N"/>
</dbReference>
<evidence type="ECO:0000313" key="3">
    <source>
        <dbReference type="EMBL" id="MCC2191625.1"/>
    </source>
</evidence>
<evidence type="ECO:0000259" key="2">
    <source>
        <dbReference type="PROSITE" id="PS51737"/>
    </source>
</evidence>
<reference evidence="3 4" key="1">
    <citation type="submission" date="2021-10" db="EMBL/GenBank/DDBJ databases">
        <title>Anaerobic single-cell dispensing facilitates the cultivation of human gut bacteria.</title>
        <authorList>
            <person name="Afrizal A."/>
        </authorList>
    </citation>
    <scope>NUCLEOTIDE SEQUENCE [LARGE SCALE GENOMIC DNA]</scope>
    <source>
        <strain evidence="3 4">CLA-AA-H277</strain>
    </source>
</reference>
<proteinExistence type="predicted"/>
<dbReference type="RefSeq" id="WP_227616408.1">
    <property type="nucleotide sequence ID" value="NZ_JAJEPR010000082.1"/>
</dbReference>
<dbReference type="InterPro" id="IPR036162">
    <property type="entry name" value="Resolvase-like_N_sf"/>
</dbReference>
<dbReference type="PROSITE" id="PS51737">
    <property type="entry name" value="RECOMBINASE_DNA_BIND"/>
    <property type="match status" value="1"/>
</dbReference>
<sequence>MARKSRKNIPEVVGSATVQTEVRRPFRAGLYARISMETEETLERGTIETQVELMKNFVADTEDISVAEVYKDSDYSGTNFDRPGFVQMMEDIKHGKINCVIVKDLSRLGRNYVETSNYIERVFPFFHVRFLAVTDDFDSFREGVDLTVPLKNIINEFYSKDLAKKSSSAKKALWKKGKFTSAWEPYGYRKSEEDHHQLIVDEEAAEHLKSIFSMYMDGRNYSDIARQLNKDGVLSPTLQRKFYKTGEKPLPESKPWNNYEVKRVLQDVHCTGDSVFGKYQQSVFQGNKQRNRPESEWVHVENTHEGIIDRELFQQVQSKIQEYTEAYKKKHQQNNGAIRNHNFYTGKIWCGGCGNRMTLSRERNGT</sequence>
<evidence type="ECO:0000313" key="4">
    <source>
        <dbReference type="Proteomes" id="UP001197875"/>
    </source>
</evidence>
<dbReference type="SMART" id="SM00857">
    <property type="entry name" value="Resolvase"/>
    <property type="match status" value="1"/>
</dbReference>
<accession>A0AAE3J8T6</accession>
<dbReference type="AlphaFoldDB" id="A0AAE3J8T6"/>
<organism evidence="3 4">
    <name type="scientific">Fusicatenibacter faecihominis</name>
    <dbReference type="NCBI Taxonomy" id="2881276"/>
    <lineage>
        <taxon>Bacteria</taxon>
        <taxon>Bacillati</taxon>
        <taxon>Bacillota</taxon>
        <taxon>Clostridia</taxon>
        <taxon>Lachnospirales</taxon>
        <taxon>Lachnospiraceae</taxon>
        <taxon>Fusicatenibacter</taxon>
    </lineage>
</organism>
<dbReference type="Pfam" id="PF07508">
    <property type="entry name" value="Recombinase"/>
    <property type="match status" value="1"/>
</dbReference>
<dbReference type="PANTHER" id="PTHR30461:SF23">
    <property type="entry name" value="DNA RECOMBINASE-RELATED"/>
    <property type="match status" value="1"/>
</dbReference>
<dbReference type="Pfam" id="PF00239">
    <property type="entry name" value="Resolvase"/>
    <property type="match status" value="1"/>
</dbReference>
<dbReference type="InterPro" id="IPR050639">
    <property type="entry name" value="SSR_resolvase"/>
</dbReference>
<name>A0AAE3J8T6_9FIRM</name>
<feature type="domain" description="Resolvase/invertase-type recombinase catalytic" evidence="1">
    <location>
        <begin position="27"/>
        <end position="177"/>
    </location>
</feature>
<dbReference type="Proteomes" id="UP001197875">
    <property type="component" value="Unassembled WGS sequence"/>
</dbReference>
<protein>
    <submittedName>
        <fullName evidence="3">Recombinase family protein</fullName>
    </submittedName>
</protein>
<dbReference type="GO" id="GO:0003677">
    <property type="term" value="F:DNA binding"/>
    <property type="evidence" value="ECO:0007669"/>
    <property type="project" value="InterPro"/>
</dbReference>
<comment type="caution">
    <text evidence="3">The sequence shown here is derived from an EMBL/GenBank/DDBJ whole genome shotgun (WGS) entry which is preliminary data.</text>
</comment>
<feature type="non-terminal residue" evidence="3">
    <location>
        <position position="366"/>
    </location>
</feature>
<dbReference type="PANTHER" id="PTHR30461">
    <property type="entry name" value="DNA-INVERTASE FROM LAMBDOID PROPHAGE"/>
    <property type="match status" value="1"/>
</dbReference>
<keyword evidence="4" id="KW-1185">Reference proteome</keyword>
<dbReference type="InterPro" id="IPR011109">
    <property type="entry name" value="DNA_bind_recombinase_dom"/>
</dbReference>
<dbReference type="GO" id="GO:0000150">
    <property type="term" value="F:DNA strand exchange activity"/>
    <property type="evidence" value="ECO:0007669"/>
    <property type="project" value="InterPro"/>
</dbReference>
<dbReference type="EMBL" id="JAJEPR010000082">
    <property type="protein sequence ID" value="MCC2191625.1"/>
    <property type="molecule type" value="Genomic_DNA"/>
</dbReference>
<dbReference type="Gene3D" id="3.40.50.1390">
    <property type="entry name" value="Resolvase, N-terminal catalytic domain"/>
    <property type="match status" value="1"/>
</dbReference>
<dbReference type="PROSITE" id="PS51736">
    <property type="entry name" value="RECOMBINASES_3"/>
    <property type="match status" value="1"/>
</dbReference>
<feature type="domain" description="Recombinase" evidence="2">
    <location>
        <begin position="185"/>
        <end position="326"/>
    </location>
</feature>
<dbReference type="Gene3D" id="3.90.1750.20">
    <property type="entry name" value="Putative Large Serine Recombinase, Chain B, Domain 2"/>
    <property type="match status" value="1"/>
</dbReference>
<dbReference type="SUPFAM" id="SSF53041">
    <property type="entry name" value="Resolvase-like"/>
    <property type="match status" value="1"/>
</dbReference>
<evidence type="ECO:0000259" key="1">
    <source>
        <dbReference type="PROSITE" id="PS51736"/>
    </source>
</evidence>